<dbReference type="GO" id="GO:0016020">
    <property type="term" value="C:membrane"/>
    <property type="evidence" value="ECO:0007669"/>
    <property type="project" value="InterPro"/>
</dbReference>
<evidence type="ECO:0000256" key="1">
    <source>
        <dbReference type="ARBA" id="ARBA00022741"/>
    </source>
</evidence>
<keyword evidence="2" id="KW-0342">GTP-binding</keyword>
<accession>A0A7S3IB93</accession>
<dbReference type="SMART" id="SM00173">
    <property type="entry name" value="RAS"/>
    <property type="match status" value="1"/>
</dbReference>
<evidence type="ECO:0000313" key="3">
    <source>
        <dbReference type="EMBL" id="CAE0317334.1"/>
    </source>
</evidence>
<proteinExistence type="predicted"/>
<dbReference type="EMBL" id="HBIF01000694">
    <property type="protein sequence ID" value="CAE0317334.1"/>
    <property type="molecule type" value="Transcribed_RNA"/>
</dbReference>
<dbReference type="PROSITE" id="PS51421">
    <property type="entry name" value="RAS"/>
    <property type="match status" value="1"/>
</dbReference>
<protein>
    <submittedName>
        <fullName evidence="3">Uncharacterized protein</fullName>
    </submittedName>
</protein>
<dbReference type="CDD" id="cd00876">
    <property type="entry name" value="Ras"/>
    <property type="match status" value="1"/>
</dbReference>
<organism evidence="3">
    <name type="scientific">Fabrea salina</name>
    <dbReference type="NCBI Taxonomy" id="342563"/>
    <lineage>
        <taxon>Eukaryota</taxon>
        <taxon>Sar</taxon>
        <taxon>Alveolata</taxon>
        <taxon>Ciliophora</taxon>
        <taxon>Postciliodesmatophora</taxon>
        <taxon>Heterotrichea</taxon>
        <taxon>Heterotrichida</taxon>
        <taxon>Fabreidae</taxon>
        <taxon>Fabrea</taxon>
    </lineage>
</organism>
<dbReference type="GO" id="GO:0005525">
    <property type="term" value="F:GTP binding"/>
    <property type="evidence" value="ECO:0007669"/>
    <property type="project" value="UniProtKB-KW"/>
</dbReference>
<dbReference type="Pfam" id="PF00071">
    <property type="entry name" value="Ras"/>
    <property type="match status" value="1"/>
</dbReference>
<dbReference type="SUPFAM" id="SSF52540">
    <property type="entry name" value="P-loop containing nucleoside triphosphate hydrolases"/>
    <property type="match status" value="1"/>
</dbReference>
<dbReference type="InterPro" id="IPR001806">
    <property type="entry name" value="Small_GTPase"/>
</dbReference>
<dbReference type="PROSITE" id="PS51419">
    <property type="entry name" value="RAB"/>
    <property type="match status" value="1"/>
</dbReference>
<dbReference type="GO" id="GO:0007165">
    <property type="term" value="P:signal transduction"/>
    <property type="evidence" value="ECO:0007669"/>
    <property type="project" value="InterPro"/>
</dbReference>
<dbReference type="Gene3D" id="3.40.50.300">
    <property type="entry name" value="P-loop containing nucleotide triphosphate hydrolases"/>
    <property type="match status" value="1"/>
</dbReference>
<dbReference type="SMART" id="SM00174">
    <property type="entry name" value="RHO"/>
    <property type="match status" value="1"/>
</dbReference>
<dbReference type="InterPro" id="IPR020849">
    <property type="entry name" value="Small_GTPase_Ras-type"/>
</dbReference>
<dbReference type="GO" id="GO:0003924">
    <property type="term" value="F:GTPase activity"/>
    <property type="evidence" value="ECO:0007669"/>
    <property type="project" value="InterPro"/>
</dbReference>
<evidence type="ECO:0000256" key="2">
    <source>
        <dbReference type="ARBA" id="ARBA00023134"/>
    </source>
</evidence>
<keyword evidence="1" id="KW-0547">Nucleotide-binding</keyword>
<dbReference type="SMART" id="SM00175">
    <property type="entry name" value="RAB"/>
    <property type="match status" value="1"/>
</dbReference>
<dbReference type="AlphaFoldDB" id="A0A7S3IB93"/>
<dbReference type="PROSITE" id="PS51420">
    <property type="entry name" value="RHO"/>
    <property type="match status" value="1"/>
</dbReference>
<dbReference type="InterPro" id="IPR027417">
    <property type="entry name" value="P-loop_NTPase"/>
</dbReference>
<dbReference type="FunFam" id="3.40.50.300:FF:001423">
    <property type="entry name" value="Ras family GTPase"/>
    <property type="match status" value="1"/>
</dbReference>
<dbReference type="PRINTS" id="PR00449">
    <property type="entry name" value="RASTRNSFRMNG"/>
</dbReference>
<gene>
    <name evidence="3" type="ORF">FSAL1345_LOCUS603</name>
</gene>
<name>A0A7S3IB93_9CILI</name>
<dbReference type="NCBIfam" id="TIGR00231">
    <property type="entry name" value="small_GTP"/>
    <property type="match status" value="1"/>
</dbReference>
<sequence>MVTRLATHEYKVAVMGTTGVGKSSLCLQFTRNSFPDYYEPTIEDYYRKQVMLENQEVMFDITDVAGEEGETISHNAVISQCEGFLLVYDITSKPSFQAVKAFYDKIIHVKGGETAIVLVGNKSDLGGKRQVSSEEGFSTAKQWGTYFFEISAKNKVNIEQVFSECAKQIKHIKAKSKDRMGGQRCACSLL</sequence>
<reference evidence="3" key="1">
    <citation type="submission" date="2021-01" db="EMBL/GenBank/DDBJ databases">
        <authorList>
            <person name="Corre E."/>
            <person name="Pelletier E."/>
            <person name="Niang G."/>
            <person name="Scheremetjew M."/>
            <person name="Finn R."/>
            <person name="Kale V."/>
            <person name="Holt S."/>
            <person name="Cochrane G."/>
            <person name="Meng A."/>
            <person name="Brown T."/>
            <person name="Cohen L."/>
        </authorList>
    </citation>
    <scope>NUCLEOTIDE SEQUENCE</scope>
</reference>
<dbReference type="PANTHER" id="PTHR24070">
    <property type="entry name" value="RAS, DI-RAS, AND RHEB FAMILY MEMBERS OF SMALL GTPASE SUPERFAMILY"/>
    <property type="match status" value="1"/>
</dbReference>
<dbReference type="InterPro" id="IPR005225">
    <property type="entry name" value="Small_GTP-bd"/>
</dbReference>